<dbReference type="InterPro" id="IPR045592">
    <property type="entry name" value="DUF6461"/>
</dbReference>
<dbReference type="PATRIC" id="fig|1807.13.peg.232"/>
<name>A0A0M2K8Y9_9MYCO</name>
<dbReference type="STRING" id="1807.MOBUDSM44075_01218"/>
<dbReference type="EMBL" id="LAUZ02000002">
    <property type="protein sequence ID" value="KKF03719.1"/>
    <property type="molecule type" value="Genomic_DNA"/>
</dbReference>
<organism evidence="1 2">
    <name type="scientific">Mycolicibacterium obuense</name>
    <dbReference type="NCBI Taxonomy" id="1807"/>
    <lineage>
        <taxon>Bacteria</taxon>
        <taxon>Bacillati</taxon>
        <taxon>Actinomycetota</taxon>
        <taxon>Actinomycetes</taxon>
        <taxon>Mycobacteriales</taxon>
        <taxon>Mycobacteriaceae</taxon>
        <taxon>Mycolicibacterium</taxon>
    </lineage>
</organism>
<keyword evidence="2" id="KW-1185">Reference proteome</keyword>
<proteinExistence type="predicted"/>
<comment type="caution">
    <text evidence="1">The sequence shown here is derived from an EMBL/GenBank/DDBJ whole genome shotgun (WGS) entry which is preliminary data.</text>
</comment>
<accession>A0A0M2K8Y9</accession>
<sequence length="200" mass="21837">MTLMSDTTVERVLTSLSATKIDVVHGFDAFHARAVEAYDPVETLVGLIGVGDGWVVMAEVNGFIGVTERLIGPLSPGRTIVSHFRNVNAAYRFHWWLDGALLIDVDLLFPHDRFGADPDKLLADIDDVGVSLHNPDGEPADVDHDAAGFALIQRITGVACTAALLEHGEFTTGCVATPSPEDEHRYRHALHQTWCNPTVW</sequence>
<protein>
    <submittedName>
        <fullName evidence="1">Uncharacterized protein</fullName>
    </submittedName>
</protein>
<dbReference type="Proteomes" id="UP000034150">
    <property type="component" value="Unassembled WGS sequence"/>
</dbReference>
<reference evidence="1 2" key="1">
    <citation type="journal article" date="2015" name="Genome Announc.">
        <title>Draft Genome Sequence of Mycobacterium obuense Strain UC1, Isolated from Patient Sputum.</title>
        <authorList>
            <person name="Greninger A.L."/>
            <person name="Cunningham G."/>
            <person name="Hsu E.D."/>
            <person name="Yu J.M."/>
            <person name="Chiu C.Y."/>
            <person name="Miller S."/>
        </authorList>
    </citation>
    <scope>NUCLEOTIDE SEQUENCE [LARGE SCALE GENOMIC DNA]</scope>
    <source>
        <strain evidence="1 2">UC1</strain>
    </source>
</reference>
<evidence type="ECO:0000313" key="1">
    <source>
        <dbReference type="EMBL" id="KKF03719.1"/>
    </source>
</evidence>
<evidence type="ECO:0000313" key="2">
    <source>
        <dbReference type="Proteomes" id="UP000034150"/>
    </source>
</evidence>
<gene>
    <name evidence="1" type="ORF">WN67_01325</name>
</gene>
<dbReference type="AlphaFoldDB" id="A0A0M2K8Y9"/>
<dbReference type="Pfam" id="PF20062">
    <property type="entry name" value="DUF6461"/>
    <property type="match status" value="1"/>
</dbReference>